<proteinExistence type="predicted"/>
<keyword evidence="5" id="KW-1185">Reference proteome</keyword>
<evidence type="ECO:0000256" key="2">
    <source>
        <dbReference type="SAM" id="SignalP"/>
    </source>
</evidence>
<accession>A0A4R6AN13</accession>
<dbReference type="PANTHER" id="PTHR30570:SF1">
    <property type="entry name" value="PHOSPHATE-BINDING PROTEIN PSTS"/>
    <property type="match status" value="1"/>
</dbReference>
<dbReference type="InterPro" id="IPR024370">
    <property type="entry name" value="PBP_domain"/>
</dbReference>
<dbReference type="AlphaFoldDB" id="A0A4R6AN13"/>
<dbReference type="EMBL" id="SNAA01000001">
    <property type="protein sequence ID" value="TDL83948.1"/>
    <property type="molecule type" value="Genomic_DNA"/>
</dbReference>
<dbReference type="PANTHER" id="PTHR30570">
    <property type="entry name" value="PERIPLASMIC PHOSPHATE BINDING COMPONENT OF PHOSPHATE ABC TRANSPORTER"/>
    <property type="match status" value="1"/>
</dbReference>
<sequence>MLYLKLTASACAVAAISTTAAFAQSRDAIRIVGSSTVFPYTQAVAEQFANNTGAPSPVVESTGTGGGMQIFCGGIGESHADITGASRAMKASEFELCQQNGVTDITEALIGFDGLSLAISRENDFDWNLTLGEVYLALGAQVPVNGEWVDNPYTKWSEINPDLPETEILAYGPPPTSGTRDAFVELAMHAGCEELDYVANGGFDGDWVEENCSRMRTDGPFVEAGENDNLIVQRIEADPNAMGIFGYSFLYENMDKLKGVQIEGVEPSIETIADKSYPVSRPLYFYIKNAHRGVIPNLDAFIEEYMSDDALASGGYLSERGLVPLAEERMQTLQDNVLNGQSMEAPAG</sequence>
<protein>
    <submittedName>
        <fullName evidence="4">PstS family phosphate ABC transporter substrate-binding protein</fullName>
    </submittedName>
</protein>
<comment type="caution">
    <text evidence="4">The sequence shown here is derived from an EMBL/GenBank/DDBJ whole genome shotgun (WGS) entry which is preliminary data.</text>
</comment>
<dbReference type="SUPFAM" id="SSF53850">
    <property type="entry name" value="Periplasmic binding protein-like II"/>
    <property type="match status" value="1"/>
</dbReference>
<organism evidence="4 5">
    <name type="scientific">Palleronia sediminis</name>
    <dbReference type="NCBI Taxonomy" id="2547833"/>
    <lineage>
        <taxon>Bacteria</taxon>
        <taxon>Pseudomonadati</taxon>
        <taxon>Pseudomonadota</taxon>
        <taxon>Alphaproteobacteria</taxon>
        <taxon>Rhodobacterales</taxon>
        <taxon>Roseobacteraceae</taxon>
        <taxon>Palleronia</taxon>
    </lineage>
</organism>
<name>A0A4R6AN13_9RHOB</name>
<dbReference type="Gene3D" id="3.40.190.10">
    <property type="entry name" value="Periplasmic binding protein-like II"/>
    <property type="match status" value="2"/>
</dbReference>
<feature type="signal peptide" evidence="2">
    <location>
        <begin position="1"/>
        <end position="23"/>
    </location>
</feature>
<dbReference type="Pfam" id="PF12849">
    <property type="entry name" value="PBP_like_2"/>
    <property type="match status" value="1"/>
</dbReference>
<keyword evidence="1 2" id="KW-0732">Signal</keyword>
<evidence type="ECO:0000313" key="4">
    <source>
        <dbReference type="EMBL" id="TDL83948.1"/>
    </source>
</evidence>
<evidence type="ECO:0000259" key="3">
    <source>
        <dbReference type="Pfam" id="PF12849"/>
    </source>
</evidence>
<gene>
    <name evidence="4" type="ORF">E2L08_00255</name>
</gene>
<dbReference type="CDD" id="cd13654">
    <property type="entry name" value="PBP2_phosphate_like_2"/>
    <property type="match status" value="1"/>
</dbReference>
<feature type="chain" id="PRO_5020931265" evidence="2">
    <location>
        <begin position="24"/>
        <end position="348"/>
    </location>
</feature>
<dbReference type="Proteomes" id="UP000295701">
    <property type="component" value="Unassembled WGS sequence"/>
</dbReference>
<reference evidence="4 5" key="1">
    <citation type="submission" date="2019-03" db="EMBL/GenBank/DDBJ databases">
        <title>Primorskyibacter sp. SS33 isolated from sediments.</title>
        <authorList>
            <person name="Xunke S."/>
        </authorList>
    </citation>
    <scope>NUCLEOTIDE SEQUENCE [LARGE SCALE GENOMIC DNA]</scope>
    <source>
        <strain evidence="4 5">SS33</strain>
    </source>
</reference>
<dbReference type="OrthoDB" id="9790048at2"/>
<dbReference type="RefSeq" id="WP_133395057.1">
    <property type="nucleotide sequence ID" value="NZ_SNAA01000001.1"/>
</dbReference>
<evidence type="ECO:0000256" key="1">
    <source>
        <dbReference type="ARBA" id="ARBA00022729"/>
    </source>
</evidence>
<feature type="domain" description="PBP" evidence="3">
    <location>
        <begin position="20"/>
        <end position="308"/>
    </location>
</feature>
<dbReference type="InterPro" id="IPR050811">
    <property type="entry name" value="Phosphate_ABC_transporter"/>
</dbReference>
<evidence type="ECO:0000313" key="5">
    <source>
        <dbReference type="Proteomes" id="UP000295701"/>
    </source>
</evidence>